<accession>A0AA39M7S8</accession>
<feature type="region of interest" description="Disordered" evidence="1">
    <location>
        <begin position="457"/>
        <end position="493"/>
    </location>
</feature>
<organism evidence="3 4">
    <name type="scientific">Steinernema hermaphroditum</name>
    <dbReference type="NCBI Taxonomy" id="289476"/>
    <lineage>
        <taxon>Eukaryota</taxon>
        <taxon>Metazoa</taxon>
        <taxon>Ecdysozoa</taxon>
        <taxon>Nematoda</taxon>
        <taxon>Chromadorea</taxon>
        <taxon>Rhabditida</taxon>
        <taxon>Tylenchina</taxon>
        <taxon>Panagrolaimomorpha</taxon>
        <taxon>Strongyloidoidea</taxon>
        <taxon>Steinernematidae</taxon>
        <taxon>Steinernema</taxon>
    </lineage>
</organism>
<keyword evidence="4" id="KW-1185">Reference proteome</keyword>
<evidence type="ECO:0000256" key="1">
    <source>
        <dbReference type="SAM" id="MobiDB-lite"/>
    </source>
</evidence>
<feature type="chain" id="PRO_5041470205" evidence="2">
    <location>
        <begin position="21"/>
        <end position="1587"/>
    </location>
</feature>
<gene>
    <name evidence="3" type="ORF">QR680_008255</name>
</gene>
<sequence>MSFFCSPLLMVILTVATALGCVPLSSPYYRTVTKVIPPPKPIVITKYVTQATPTPREPIILKMSALQNGFQFAESSAKVRIALIRLSNLGQVIAKSEFFNFADAGDLKCDTLRKVLTLPGNFCDGNNSLCDRVDELMIEFDGDDAWMPRKIEIDFSKSGRGKFFFNYPSANGEQFGCKKKLAFQWLDGSGGAEDECQRYLKASQPRRNVAYYVIGRYGTRTVLNQEDSGRYMRNQWGKRNRLCLDSDCNTRRPQIKMKVSTTPSHCAYANTNAGVQIAFIRKEDRRIVKQTEFYVLAAPGNLNGWNTHEKSYDMPNNFCDGEYSICERIDELFIYFEGENGYQPKNFIVDFTESGYEKFTFTSPVPPPGDMRCCDPTFSVSRAWLGLSTNTTHYCKGYLDEGRQVAETMFFIIDKNGPQYMLNWPDKDKYLNNQPLNDSDHSNAEKFQLNERRFQVHFTPNTKNPDSESSKDPTTPNAKTPEPSSTPGPEKPPAIQLRIFTENQKCPNAGSTSSVRIALLRKEGDKIISKTDFLDFAISGELQKEEHEKIIDFPIDYCDAENSICDQIDEFMIEFEGTDPWSPLSITVQFGERKPFFVDYPSAWDADHDFCCSRVHAPHWLDGTGVGETECEEYLNSIEQKRPDLAYYVVGNEGLPGNQHLLHAEDAEKYLNNELEDPHRICISHECSLKRPNITMKVTAIHSDCPNAAANDVELKVGFIRKKDGKVTKFSGLVPFAGPGDLNKKRFEKTHSLLPTFCDGPQSFCEEIDETVIFYKGTDAYYPEVLVFNFSENGYETFPLGFHKPEQGDTCCGPLSTVRGSWLAGDGGNQRCSSYLKKEESEPNSAYYVMSRHTKYTLNAGDFEKYLKNELEYPHQGCQMHCDNVVENPVTVIYSENQECEGAGSNNRVNITLIRKLGDKVMTYSRGIEFADPSGLQNFNEQVEPIQDSFCEGEGNLCDQVDELMIAVEGEDAWAPKKIEVEFRGRKSNKFLFEFPALPEGERTCCKGELGLNWLNGKPSGEQCKQYLGASSQVTVFLVGPQGIKYVMTPEDAEKYKADQLSEPHAACLHDSCFSDSESGTVLTTPNAETPEPSSTPGPEKPPGIQLRIFTENQKCPNAGSTSSVRIALLRKEGDKIISKTDFLDFAISGELQKRGTREGTIIDFPIDYCDAENSICDQIDEFMIEFTGVGETECEEYLNSIEQKRPDLAYYVVGNEGLPGNQHLLHAEDAEKYLNNELEDPHRICISHECSLKRPNITMEVTAIHSDCPNAAANDVELKVGFIRKKDGKVTKFSGFIPFAAPGDLTRKEFQKTHSLLPTFCDGSQSVCDHFDQVVIFYKGTDAYHPAEFLFDFARDGYETFPFVFYKPAQGDPCCGPQSEVRGLWLAGDGGNQRCSSYLKKEESEPNSAYYVLDLNTRYTLNAGDFEKYLKNELEYPHQGCQMHCDNVIENPTIALQPMSDSYCDDEASLCEQLDELMIAVEGEDAWAPKKIEVEFRGRKSNKFLFEFPALPEGERTCCKGELGLNWLNGKPSGEQCKQYLGASSQVTVFLVGPQGIKYVMTPEDAEKYKTNGQWEPHAVCLHDGC</sequence>
<reference evidence="3" key="1">
    <citation type="submission" date="2023-06" db="EMBL/GenBank/DDBJ databases">
        <title>Genomic analysis of the entomopathogenic nematode Steinernema hermaphroditum.</title>
        <authorList>
            <person name="Schwarz E.M."/>
            <person name="Heppert J.K."/>
            <person name="Baniya A."/>
            <person name="Schwartz H.T."/>
            <person name="Tan C.-H."/>
            <person name="Antoshechkin I."/>
            <person name="Sternberg P.W."/>
            <person name="Goodrich-Blair H."/>
            <person name="Dillman A.R."/>
        </authorList>
    </citation>
    <scope>NUCLEOTIDE SEQUENCE</scope>
    <source>
        <strain evidence="3">PS9179</strain>
        <tissue evidence="3">Whole animal</tissue>
    </source>
</reference>
<evidence type="ECO:0000313" key="3">
    <source>
        <dbReference type="EMBL" id="KAK0423649.1"/>
    </source>
</evidence>
<dbReference type="EMBL" id="JAUCMV010000001">
    <property type="protein sequence ID" value="KAK0423649.1"/>
    <property type="molecule type" value="Genomic_DNA"/>
</dbReference>
<feature type="signal peptide" evidence="2">
    <location>
        <begin position="1"/>
        <end position="20"/>
    </location>
</feature>
<feature type="compositionally biased region" description="Polar residues" evidence="1">
    <location>
        <begin position="1079"/>
        <end position="1088"/>
    </location>
</feature>
<protein>
    <submittedName>
        <fullName evidence="3">Uncharacterized protein</fullName>
    </submittedName>
</protein>
<feature type="region of interest" description="Disordered" evidence="1">
    <location>
        <begin position="1079"/>
        <end position="1104"/>
    </location>
</feature>
<evidence type="ECO:0000256" key="2">
    <source>
        <dbReference type="SAM" id="SignalP"/>
    </source>
</evidence>
<feature type="compositionally biased region" description="Polar residues" evidence="1">
    <location>
        <begin position="472"/>
        <end position="483"/>
    </location>
</feature>
<proteinExistence type="predicted"/>
<name>A0AA39M7S8_9BILA</name>
<dbReference type="Proteomes" id="UP001175271">
    <property type="component" value="Unassembled WGS sequence"/>
</dbReference>
<comment type="caution">
    <text evidence="3">The sequence shown here is derived from an EMBL/GenBank/DDBJ whole genome shotgun (WGS) entry which is preliminary data.</text>
</comment>
<keyword evidence="2" id="KW-0732">Signal</keyword>
<evidence type="ECO:0000313" key="4">
    <source>
        <dbReference type="Proteomes" id="UP001175271"/>
    </source>
</evidence>